<dbReference type="PANTHER" id="PTHR34605">
    <property type="entry name" value="PHAGE_INTEGRASE DOMAIN-CONTAINING PROTEIN"/>
    <property type="match status" value="1"/>
</dbReference>
<evidence type="ECO:0000313" key="4">
    <source>
        <dbReference type="Proteomes" id="UP000076154"/>
    </source>
</evidence>
<evidence type="ECO:0000313" key="3">
    <source>
        <dbReference type="EMBL" id="RDB28014.1"/>
    </source>
</evidence>
<dbReference type="InterPro" id="IPR013762">
    <property type="entry name" value="Integrase-like_cat_sf"/>
</dbReference>
<dbReference type="Proteomes" id="UP000076154">
    <property type="component" value="Unassembled WGS sequence"/>
</dbReference>
<feature type="region of interest" description="Disordered" evidence="2">
    <location>
        <begin position="242"/>
        <end position="261"/>
    </location>
</feature>
<sequence length="261" mass="27538">MITTTTESSPIIINGVHTTTPAHPPMILSSAHTNGPVHPPMILNGVHTSPAYPHAIPAITDTSPNNVSDASALQLEPRLPITFPTLKALLSCLNPDTHPDHLAVYAACCIAYFGCLRGSEFTSADGNFNPLEQISRRDVRFIPTFDEATRVVIEFPFYKPVAGHVHRLSIPIVPGDSACPVAALKRYLGTAGSDQEGALFKCADGTPLGLFYFMDTLRQAIADAGISPVGFDANSFRRNAHHGAAGNEAGGEAGGEDGGEA</sequence>
<dbReference type="Gene3D" id="1.10.443.10">
    <property type="entry name" value="Intergrase catalytic core"/>
    <property type="match status" value="1"/>
</dbReference>
<dbReference type="InParanoid" id="A0A369K8A0"/>
<dbReference type="GO" id="GO:0015074">
    <property type="term" value="P:DNA integration"/>
    <property type="evidence" value="ECO:0007669"/>
    <property type="project" value="InterPro"/>
</dbReference>
<protein>
    <recommendedName>
        <fullName evidence="5">Tyr recombinase domain-containing protein</fullName>
    </recommendedName>
</protein>
<dbReference type="EMBL" id="LUEZ02000013">
    <property type="protein sequence ID" value="RDB28014.1"/>
    <property type="molecule type" value="Genomic_DNA"/>
</dbReference>
<reference evidence="3" key="1">
    <citation type="submission" date="2018-04" db="EMBL/GenBank/DDBJ databases">
        <title>Whole genome sequencing of Hypsizygus marmoreus.</title>
        <authorList>
            <person name="Choi I.-G."/>
            <person name="Min B."/>
            <person name="Kim J.-G."/>
            <person name="Kim S."/>
            <person name="Oh Y.-L."/>
            <person name="Kong W.-S."/>
            <person name="Park H."/>
            <person name="Jeong J."/>
            <person name="Song E.-S."/>
        </authorList>
    </citation>
    <scope>NUCLEOTIDE SEQUENCE [LARGE SCALE GENOMIC DNA]</scope>
    <source>
        <strain evidence="3">51987-8</strain>
    </source>
</reference>
<evidence type="ECO:0000256" key="1">
    <source>
        <dbReference type="ARBA" id="ARBA00023172"/>
    </source>
</evidence>
<name>A0A369K8A0_HYPMA</name>
<dbReference type="InterPro" id="IPR052925">
    <property type="entry name" value="Phage_Integrase-like_Recomb"/>
</dbReference>
<evidence type="ECO:0008006" key="5">
    <source>
        <dbReference type="Google" id="ProtNLM"/>
    </source>
</evidence>
<dbReference type="GO" id="GO:0006310">
    <property type="term" value="P:DNA recombination"/>
    <property type="evidence" value="ECO:0007669"/>
    <property type="project" value="UniProtKB-KW"/>
</dbReference>
<dbReference type="AlphaFoldDB" id="A0A369K8A0"/>
<dbReference type="InterPro" id="IPR011010">
    <property type="entry name" value="DNA_brk_join_enz"/>
</dbReference>
<dbReference type="STRING" id="39966.A0A369K8A0"/>
<evidence type="ECO:0000256" key="2">
    <source>
        <dbReference type="SAM" id="MobiDB-lite"/>
    </source>
</evidence>
<comment type="caution">
    <text evidence="3">The sequence shown here is derived from an EMBL/GenBank/DDBJ whole genome shotgun (WGS) entry which is preliminary data.</text>
</comment>
<dbReference type="PANTHER" id="PTHR34605:SF3">
    <property type="entry name" value="P CELL-TYPE AGGLUTINATION PROTEIN MAP4-LIKE-RELATED"/>
    <property type="match status" value="1"/>
</dbReference>
<proteinExistence type="predicted"/>
<organism evidence="3 4">
    <name type="scientific">Hypsizygus marmoreus</name>
    <name type="common">White beech mushroom</name>
    <name type="synonym">Agaricus marmoreus</name>
    <dbReference type="NCBI Taxonomy" id="39966"/>
    <lineage>
        <taxon>Eukaryota</taxon>
        <taxon>Fungi</taxon>
        <taxon>Dikarya</taxon>
        <taxon>Basidiomycota</taxon>
        <taxon>Agaricomycotina</taxon>
        <taxon>Agaricomycetes</taxon>
        <taxon>Agaricomycetidae</taxon>
        <taxon>Agaricales</taxon>
        <taxon>Tricholomatineae</taxon>
        <taxon>Lyophyllaceae</taxon>
        <taxon>Hypsizygus</taxon>
    </lineage>
</organism>
<keyword evidence="1" id="KW-0233">DNA recombination</keyword>
<dbReference type="OrthoDB" id="3067625at2759"/>
<dbReference type="SUPFAM" id="SSF56349">
    <property type="entry name" value="DNA breaking-rejoining enzymes"/>
    <property type="match status" value="1"/>
</dbReference>
<gene>
    <name evidence="3" type="ORF">Hypma_002265</name>
</gene>
<accession>A0A369K8A0</accession>
<keyword evidence="4" id="KW-1185">Reference proteome</keyword>
<dbReference type="GO" id="GO:0003677">
    <property type="term" value="F:DNA binding"/>
    <property type="evidence" value="ECO:0007669"/>
    <property type="project" value="InterPro"/>
</dbReference>